<dbReference type="InterPro" id="IPR002213">
    <property type="entry name" value="UDP_glucos_trans"/>
</dbReference>
<gene>
    <name evidence="4" type="ORF">FOE67_21840</name>
</gene>
<name>A0A7W3T6X4_9ACTN</name>
<dbReference type="Pfam" id="PF06722">
    <property type="entry name" value="EryCIII-like_C"/>
    <property type="match status" value="1"/>
</dbReference>
<accession>A0A7W3T6X4</accession>
<dbReference type="InterPro" id="IPR050426">
    <property type="entry name" value="Glycosyltransferase_28"/>
</dbReference>
<evidence type="ECO:0000256" key="1">
    <source>
        <dbReference type="ARBA" id="ARBA00022679"/>
    </source>
</evidence>
<dbReference type="PANTHER" id="PTHR48050:SF13">
    <property type="entry name" value="STEROL 3-BETA-GLUCOSYLTRANSFERASE UGT80A2"/>
    <property type="match status" value="1"/>
</dbReference>
<dbReference type="AlphaFoldDB" id="A0A7W3T6X4"/>
<dbReference type="InterPro" id="IPR010610">
    <property type="entry name" value="EryCIII-like_C"/>
</dbReference>
<feature type="region of interest" description="Disordered" evidence="2">
    <location>
        <begin position="445"/>
        <end position="475"/>
    </location>
</feature>
<evidence type="ECO:0000313" key="5">
    <source>
        <dbReference type="Proteomes" id="UP000530234"/>
    </source>
</evidence>
<dbReference type="EMBL" id="VKHS01000742">
    <property type="protein sequence ID" value="MBB0232064.1"/>
    <property type="molecule type" value="Genomic_DNA"/>
</dbReference>
<evidence type="ECO:0000313" key="4">
    <source>
        <dbReference type="EMBL" id="MBB0232064.1"/>
    </source>
</evidence>
<organism evidence="4 5">
    <name type="scientific">Streptomyces calidiresistens</name>
    <dbReference type="NCBI Taxonomy" id="1485586"/>
    <lineage>
        <taxon>Bacteria</taxon>
        <taxon>Bacillati</taxon>
        <taxon>Actinomycetota</taxon>
        <taxon>Actinomycetes</taxon>
        <taxon>Kitasatosporales</taxon>
        <taxon>Streptomycetaceae</taxon>
        <taxon>Streptomyces</taxon>
    </lineage>
</organism>
<reference evidence="5" key="1">
    <citation type="submission" date="2019-10" db="EMBL/GenBank/DDBJ databases">
        <title>Streptomyces sp. nov., a novel actinobacterium isolated from alkaline environment.</title>
        <authorList>
            <person name="Golinska P."/>
        </authorList>
    </citation>
    <scope>NUCLEOTIDE SEQUENCE [LARGE SCALE GENOMIC DNA]</scope>
    <source>
        <strain evidence="5">DSM 42108</strain>
    </source>
</reference>
<dbReference type="PANTHER" id="PTHR48050">
    <property type="entry name" value="STEROL 3-BETA-GLUCOSYLTRANSFERASE"/>
    <property type="match status" value="1"/>
</dbReference>
<keyword evidence="5" id="KW-1185">Reference proteome</keyword>
<keyword evidence="1 4" id="KW-0808">Transferase</keyword>
<proteinExistence type="predicted"/>
<dbReference type="GO" id="GO:0017000">
    <property type="term" value="P:antibiotic biosynthetic process"/>
    <property type="evidence" value="ECO:0007669"/>
    <property type="project" value="UniProtKB-ARBA"/>
</dbReference>
<dbReference type="GO" id="GO:0016758">
    <property type="term" value="F:hexosyltransferase activity"/>
    <property type="evidence" value="ECO:0007669"/>
    <property type="project" value="UniProtKB-ARBA"/>
</dbReference>
<dbReference type="GO" id="GO:0008194">
    <property type="term" value="F:UDP-glycosyltransferase activity"/>
    <property type="evidence" value="ECO:0007669"/>
    <property type="project" value="InterPro"/>
</dbReference>
<dbReference type="SUPFAM" id="SSF53756">
    <property type="entry name" value="UDP-Glycosyltransferase/glycogen phosphorylase"/>
    <property type="match status" value="1"/>
</dbReference>
<evidence type="ECO:0000259" key="3">
    <source>
        <dbReference type="Pfam" id="PF06722"/>
    </source>
</evidence>
<evidence type="ECO:0000256" key="2">
    <source>
        <dbReference type="SAM" id="MobiDB-lite"/>
    </source>
</evidence>
<sequence length="475" mass="49563">MSVFARALHRAGADTVLACGPDFAHLAEEAGTGFAELIVTRNANTGIAERTEQAAGEAARLREFLEATRDGAVPALFAQARHRRADLLADPDGVRERIAALHARLRPDWYVVDLLAHSAALALYCLGLPRVTFCPGHPGYLPADDTSWFGMPTAWPRAIRPDPAELERLRAAVIGNDRMFTELFATVVRRVAPHRPVPRRAFALCSPHAVVFNYPDLPWLPALPPGAGEAVRIGHCVGVGEEPGPGEAPTTAWEERLASIGAGPGGRPLVLVALGTFLSARDDVLRAAAEGILAHCPRAAVVVAAGNRTAALLPLLAPGGPGGGRLLVADSVPQRALLGRARAMVHHGGNNSFTECLWAGVPAVVLPFSSDQFAVAHDAERSGAGVAVDPNLPPEELARRIGRAVARLIEGSDGAAEVMARVREGGPLRGARRVVRIMAGLPGTALDAAPGGGTAPGRRPTGDGDAEPDVVVPAG</sequence>
<comment type="caution">
    <text evidence="4">The sequence shown here is derived from an EMBL/GenBank/DDBJ whole genome shotgun (WGS) entry which is preliminary data.</text>
</comment>
<dbReference type="Gene3D" id="3.40.50.2000">
    <property type="entry name" value="Glycogen Phosphorylase B"/>
    <property type="match status" value="2"/>
</dbReference>
<dbReference type="CDD" id="cd03784">
    <property type="entry name" value="GT1_Gtf-like"/>
    <property type="match status" value="1"/>
</dbReference>
<dbReference type="Proteomes" id="UP000530234">
    <property type="component" value="Unassembled WGS sequence"/>
</dbReference>
<feature type="domain" description="Erythromycin biosynthesis protein CIII-like C-terminal" evidence="3">
    <location>
        <begin position="328"/>
        <end position="412"/>
    </location>
</feature>
<protein>
    <submittedName>
        <fullName evidence="4">Glycosyltransferase</fullName>
    </submittedName>
</protein>